<evidence type="ECO:0000313" key="1">
    <source>
        <dbReference type="EMBL" id="TKR58830.1"/>
    </source>
</evidence>
<keyword evidence="2" id="KW-1185">Reference proteome</keyword>
<sequence>MNSAPNRVKNDYHDNVHRTYTRNRQSILTTKRFDNAFGLLGCSSSELQHQRHYISSVWDSCVLSLLMARSLQNDC</sequence>
<dbReference type="EMBL" id="AZBU02000013">
    <property type="protein sequence ID" value="TKR58830.1"/>
    <property type="molecule type" value="Genomic_DNA"/>
</dbReference>
<dbReference type="AlphaFoldDB" id="A0A4U5LS34"/>
<name>A0A4U5LS34_STECR</name>
<organism evidence="1 2">
    <name type="scientific">Steinernema carpocapsae</name>
    <name type="common">Entomopathogenic nematode</name>
    <dbReference type="NCBI Taxonomy" id="34508"/>
    <lineage>
        <taxon>Eukaryota</taxon>
        <taxon>Metazoa</taxon>
        <taxon>Ecdysozoa</taxon>
        <taxon>Nematoda</taxon>
        <taxon>Chromadorea</taxon>
        <taxon>Rhabditida</taxon>
        <taxon>Tylenchina</taxon>
        <taxon>Panagrolaimomorpha</taxon>
        <taxon>Strongyloidoidea</taxon>
        <taxon>Steinernematidae</taxon>
        <taxon>Steinernema</taxon>
    </lineage>
</organism>
<evidence type="ECO:0000313" key="2">
    <source>
        <dbReference type="Proteomes" id="UP000298663"/>
    </source>
</evidence>
<dbReference type="Proteomes" id="UP000298663">
    <property type="component" value="Unassembled WGS sequence"/>
</dbReference>
<protein>
    <submittedName>
        <fullName evidence="1">Uncharacterized protein</fullName>
    </submittedName>
</protein>
<reference evidence="1 2" key="1">
    <citation type="journal article" date="2015" name="Genome Biol.">
        <title>Comparative genomics of Steinernema reveals deeply conserved gene regulatory networks.</title>
        <authorList>
            <person name="Dillman A.R."/>
            <person name="Macchietto M."/>
            <person name="Porter C.F."/>
            <person name="Rogers A."/>
            <person name="Williams B."/>
            <person name="Antoshechkin I."/>
            <person name="Lee M.M."/>
            <person name="Goodwin Z."/>
            <person name="Lu X."/>
            <person name="Lewis E.E."/>
            <person name="Goodrich-Blair H."/>
            <person name="Stock S.P."/>
            <person name="Adams B.J."/>
            <person name="Sternberg P.W."/>
            <person name="Mortazavi A."/>
        </authorList>
    </citation>
    <scope>NUCLEOTIDE SEQUENCE [LARGE SCALE GENOMIC DNA]</scope>
    <source>
        <strain evidence="1 2">ALL</strain>
    </source>
</reference>
<proteinExistence type="predicted"/>
<accession>A0A4U5LS34</accession>
<comment type="caution">
    <text evidence="1">The sequence shown here is derived from an EMBL/GenBank/DDBJ whole genome shotgun (WGS) entry which is preliminary data.</text>
</comment>
<gene>
    <name evidence="1" type="ORF">L596_030226</name>
</gene>
<reference evidence="1 2" key="2">
    <citation type="journal article" date="2019" name="G3 (Bethesda)">
        <title>Hybrid Assembly of the Genome of the Entomopathogenic Nematode Steinernema carpocapsae Identifies the X-Chromosome.</title>
        <authorList>
            <person name="Serra L."/>
            <person name="Macchietto M."/>
            <person name="Macias-Munoz A."/>
            <person name="McGill C.J."/>
            <person name="Rodriguez I.M."/>
            <person name="Rodriguez B."/>
            <person name="Murad R."/>
            <person name="Mortazavi A."/>
        </authorList>
    </citation>
    <scope>NUCLEOTIDE SEQUENCE [LARGE SCALE GENOMIC DNA]</scope>
    <source>
        <strain evidence="1 2">ALL</strain>
    </source>
</reference>